<dbReference type="GO" id="GO:0003700">
    <property type="term" value="F:DNA-binding transcription factor activity"/>
    <property type="evidence" value="ECO:0007669"/>
    <property type="project" value="TreeGrafter"/>
</dbReference>
<dbReference type="PROSITE" id="PS50977">
    <property type="entry name" value="HTH_TETR_2"/>
    <property type="match status" value="1"/>
</dbReference>
<dbReference type="PANTHER" id="PTHR30055:SF234">
    <property type="entry name" value="HTH-TYPE TRANSCRIPTIONAL REGULATOR BETI"/>
    <property type="match status" value="1"/>
</dbReference>
<evidence type="ECO:0000259" key="5">
    <source>
        <dbReference type="PROSITE" id="PS50977"/>
    </source>
</evidence>
<feature type="DNA-binding region" description="H-T-H motif" evidence="4">
    <location>
        <begin position="32"/>
        <end position="51"/>
    </location>
</feature>
<feature type="domain" description="HTH tetR-type" evidence="5">
    <location>
        <begin position="10"/>
        <end position="69"/>
    </location>
</feature>
<dbReference type="InterPro" id="IPR050109">
    <property type="entry name" value="HTH-type_TetR-like_transc_reg"/>
</dbReference>
<dbReference type="Pfam" id="PF00440">
    <property type="entry name" value="TetR_N"/>
    <property type="match status" value="1"/>
</dbReference>
<reference evidence="6 7" key="1">
    <citation type="submission" date="2020-02" db="EMBL/GenBank/DDBJ databases">
        <title>Whole-genome analyses of novel actinobacteria.</title>
        <authorList>
            <person name="Sahin N."/>
            <person name="Tatar D."/>
        </authorList>
    </citation>
    <scope>NUCLEOTIDE SEQUENCE [LARGE SCALE GENOMIC DNA]</scope>
    <source>
        <strain evidence="6 7">SB3404</strain>
    </source>
</reference>
<dbReference type="InterPro" id="IPR009057">
    <property type="entry name" value="Homeodomain-like_sf"/>
</dbReference>
<dbReference type="RefSeq" id="WP_165301327.1">
    <property type="nucleotide sequence ID" value="NZ_JAAKZZ010000339.1"/>
</dbReference>
<dbReference type="InterPro" id="IPR049445">
    <property type="entry name" value="TetR_SbtR-like_C"/>
</dbReference>
<proteinExistence type="predicted"/>
<evidence type="ECO:0000256" key="1">
    <source>
        <dbReference type="ARBA" id="ARBA00023015"/>
    </source>
</evidence>
<evidence type="ECO:0000256" key="3">
    <source>
        <dbReference type="ARBA" id="ARBA00023163"/>
    </source>
</evidence>
<dbReference type="PRINTS" id="PR00455">
    <property type="entry name" value="HTHTETR"/>
</dbReference>
<dbReference type="Proteomes" id="UP000477722">
    <property type="component" value="Unassembled WGS sequence"/>
</dbReference>
<keyword evidence="3" id="KW-0804">Transcription</keyword>
<dbReference type="Pfam" id="PF21597">
    <property type="entry name" value="TetR_C_43"/>
    <property type="match status" value="1"/>
</dbReference>
<evidence type="ECO:0000313" key="6">
    <source>
        <dbReference type="EMBL" id="NGO71699.1"/>
    </source>
</evidence>
<dbReference type="InterPro" id="IPR036271">
    <property type="entry name" value="Tet_transcr_reg_TetR-rel_C_sf"/>
</dbReference>
<organism evidence="6 7">
    <name type="scientific">Streptomyces boncukensis</name>
    <dbReference type="NCBI Taxonomy" id="2711219"/>
    <lineage>
        <taxon>Bacteria</taxon>
        <taxon>Bacillati</taxon>
        <taxon>Actinomycetota</taxon>
        <taxon>Actinomycetes</taxon>
        <taxon>Kitasatosporales</taxon>
        <taxon>Streptomycetaceae</taxon>
        <taxon>Streptomyces</taxon>
    </lineage>
</organism>
<comment type="caution">
    <text evidence="6">The sequence shown here is derived from an EMBL/GenBank/DDBJ whole genome shotgun (WGS) entry which is preliminary data.</text>
</comment>
<dbReference type="InterPro" id="IPR001647">
    <property type="entry name" value="HTH_TetR"/>
</dbReference>
<sequence length="203" mass="21713">MATGQRADARASRERLLAAAREVFAESGPDASLNEVAKRAGVGPGTLYRHFPRRQALLAALLQDRVEKLRTLAGALSAPDADPDDALARWLHAFLAHARVNQGLGGTLLTEEPSLAEELEALGLDCHRTIRDAAARLLDRAQRHGTARADLSAGDVVQLVAGIALSTARTGEPDRSERLLGLVLDAVWCTPRAAGAPWKQRLP</sequence>
<dbReference type="Gene3D" id="1.10.357.10">
    <property type="entry name" value="Tetracycline Repressor, domain 2"/>
    <property type="match status" value="1"/>
</dbReference>
<dbReference type="SUPFAM" id="SSF46689">
    <property type="entry name" value="Homeodomain-like"/>
    <property type="match status" value="1"/>
</dbReference>
<keyword evidence="1" id="KW-0805">Transcription regulation</keyword>
<evidence type="ECO:0000313" key="7">
    <source>
        <dbReference type="Proteomes" id="UP000477722"/>
    </source>
</evidence>
<name>A0A6G4X2D1_9ACTN</name>
<accession>A0A6G4X2D1</accession>
<dbReference type="SUPFAM" id="SSF48498">
    <property type="entry name" value="Tetracyclin repressor-like, C-terminal domain"/>
    <property type="match status" value="1"/>
</dbReference>
<dbReference type="EMBL" id="JAAKZZ010000339">
    <property type="protein sequence ID" value="NGO71699.1"/>
    <property type="molecule type" value="Genomic_DNA"/>
</dbReference>
<dbReference type="PANTHER" id="PTHR30055">
    <property type="entry name" value="HTH-TYPE TRANSCRIPTIONAL REGULATOR RUTR"/>
    <property type="match status" value="1"/>
</dbReference>
<evidence type="ECO:0000256" key="4">
    <source>
        <dbReference type="PROSITE-ProRule" id="PRU00335"/>
    </source>
</evidence>
<dbReference type="AlphaFoldDB" id="A0A6G4X2D1"/>
<protein>
    <submittedName>
        <fullName evidence="6">TetR/AcrR family transcriptional regulator</fullName>
    </submittedName>
</protein>
<evidence type="ECO:0000256" key="2">
    <source>
        <dbReference type="ARBA" id="ARBA00023125"/>
    </source>
</evidence>
<keyword evidence="2 4" id="KW-0238">DNA-binding</keyword>
<gene>
    <name evidence="6" type="ORF">G5C65_25780</name>
</gene>
<dbReference type="GO" id="GO:0000976">
    <property type="term" value="F:transcription cis-regulatory region binding"/>
    <property type="evidence" value="ECO:0007669"/>
    <property type="project" value="TreeGrafter"/>
</dbReference>
<keyword evidence="7" id="KW-1185">Reference proteome</keyword>